<dbReference type="ExpressionAtlas" id="A5BAZ2">
    <property type="expression patterns" value="baseline and differential"/>
</dbReference>
<protein>
    <recommendedName>
        <fullName evidence="1">Reverse transcriptase Ty1/copia-type domain-containing protein</fullName>
    </recommendedName>
</protein>
<dbReference type="SUPFAM" id="SSF56672">
    <property type="entry name" value="DNA/RNA polymerases"/>
    <property type="match status" value="1"/>
</dbReference>
<proteinExistence type="predicted"/>
<reference evidence="2" key="1">
    <citation type="journal article" date="2007" name="PLoS ONE">
        <title>The first genome sequence of an elite grapevine cultivar (Pinot noir Vitis vinifera L.): coping with a highly heterozygous genome.</title>
        <authorList>
            <person name="Velasco R."/>
            <person name="Zharkikh A."/>
            <person name="Troggio M."/>
            <person name="Cartwright D.A."/>
            <person name="Cestaro A."/>
            <person name="Pruss D."/>
            <person name="Pindo M."/>
            <person name="FitzGerald L.M."/>
            <person name="Vezzulli S."/>
            <person name="Reid J."/>
            <person name="Malacarne G."/>
            <person name="Iliev D."/>
            <person name="Coppola G."/>
            <person name="Wardell B."/>
            <person name="Micheletti D."/>
            <person name="Macalma T."/>
            <person name="Facci M."/>
            <person name="Mitchell J.T."/>
            <person name="Perazzolli M."/>
            <person name="Eldredge G."/>
            <person name="Gatto P."/>
            <person name="Oyzerski R."/>
            <person name="Moretto M."/>
            <person name="Gutin N."/>
            <person name="Stefanini M."/>
            <person name="Chen Y."/>
            <person name="Segala C."/>
            <person name="Davenport C."/>
            <person name="Dematte L."/>
            <person name="Mraz A."/>
            <person name="Battilana J."/>
            <person name="Stormo K."/>
            <person name="Costa F."/>
            <person name="Tao Q."/>
            <person name="Si-Ammour A."/>
            <person name="Harkins T."/>
            <person name="Lackey A."/>
            <person name="Perbost C."/>
            <person name="Taillon B."/>
            <person name="Stella A."/>
            <person name="Solovyev V."/>
            <person name="Fawcett J.A."/>
            <person name="Sterck L."/>
            <person name="Vandepoele K."/>
            <person name="Grando S.M."/>
            <person name="Toppo S."/>
            <person name="Moser C."/>
            <person name="Lanchbury J."/>
            <person name="Bogden R."/>
            <person name="Skolnick M."/>
            <person name="Sgaramella V."/>
            <person name="Bhatnagar S.K."/>
            <person name="Fontana P."/>
            <person name="Gutin A."/>
            <person name="Van de Peer Y."/>
            <person name="Salamini F."/>
            <person name="Viola R."/>
        </authorList>
    </citation>
    <scope>NUCLEOTIDE SEQUENCE</scope>
</reference>
<dbReference type="AlphaFoldDB" id="A5BAZ2"/>
<evidence type="ECO:0000313" key="2">
    <source>
        <dbReference type="EMBL" id="CAN72167.1"/>
    </source>
</evidence>
<dbReference type="Pfam" id="PF07727">
    <property type="entry name" value="RVT_2"/>
    <property type="match status" value="1"/>
</dbReference>
<organism evidence="2">
    <name type="scientific">Vitis vinifera</name>
    <name type="common">Grape</name>
    <dbReference type="NCBI Taxonomy" id="29760"/>
    <lineage>
        <taxon>Eukaryota</taxon>
        <taxon>Viridiplantae</taxon>
        <taxon>Streptophyta</taxon>
        <taxon>Embryophyta</taxon>
        <taxon>Tracheophyta</taxon>
        <taxon>Spermatophyta</taxon>
        <taxon>Magnoliopsida</taxon>
        <taxon>eudicotyledons</taxon>
        <taxon>Gunneridae</taxon>
        <taxon>Pentapetalae</taxon>
        <taxon>rosids</taxon>
        <taxon>Vitales</taxon>
        <taxon>Vitaceae</taxon>
        <taxon>Viteae</taxon>
        <taxon>Vitis</taxon>
    </lineage>
</organism>
<dbReference type="InterPro" id="IPR043502">
    <property type="entry name" value="DNA/RNA_pol_sf"/>
</dbReference>
<evidence type="ECO:0000259" key="1">
    <source>
        <dbReference type="Pfam" id="PF07727"/>
    </source>
</evidence>
<dbReference type="InterPro" id="IPR013103">
    <property type="entry name" value="RVT_2"/>
</dbReference>
<gene>
    <name evidence="2" type="ORF">VITISV_004169</name>
</gene>
<feature type="domain" description="Reverse transcriptase Ty1/copia-type" evidence="1">
    <location>
        <begin position="98"/>
        <end position="202"/>
    </location>
</feature>
<dbReference type="EMBL" id="AM452877">
    <property type="protein sequence ID" value="CAN72167.1"/>
    <property type="molecule type" value="Genomic_DNA"/>
</dbReference>
<accession>A5BAZ2</accession>
<name>A5BAZ2_VITVI</name>
<sequence>MDVTFVENQQYFDSTYLLGENISTLEDRWDWDAEKELKEGTNIIVAEKNDVIVAEMNDTVAETVDKANGNKMVVHPKALNSKPWKDAMNEEMIALKKNQTWEIVDLPKGKMPNHKWIFTVKYKSYGSLERYKVRLVTKGYTQTYDIDYHKTFAPMTKMNTVKILLSLAAIKAWSLNQFDLKNAFLHRDLEDEVYMGIPLGYEET</sequence>